<dbReference type="PANTHER" id="PTHR43280">
    <property type="entry name" value="ARAC-FAMILY TRANSCRIPTIONAL REGULATOR"/>
    <property type="match status" value="1"/>
</dbReference>
<keyword evidence="2" id="KW-0238">DNA-binding</keyword>
<dbReference type="PANTHER" id="PTHR43280:SF28">
    <property type="entry name" value="HTH-TYPE TRANSCRIPTIONAL ACTIVATOR RHAS"/>
    <property type="match status" value="1"/>
</dbReference>
<dbReference type="InterPro" id="IPR018062">
    <property type="entry name" value="HTH_AraC-typ_CS"/>
</dbReference>
<feature type="domain" description="HTH araC/xylS-type" evidence="4">
    <location>
        <begin position="193"/>
        <end position="291"/>
    </location>
</feature>
<evidence type="ECO:0000259" key="4">
    <source>
        <dbReference type="PROSITE" id="PS01124"/>
    </source>
</evidence>
<dbReference type="RefSeq" id="WP_249300466.1">
    <property type="nucleotide sequence ID" value="NZ_JACRSP010000003.1"/>
</dbReference>
<name>A0A926HQR5_9FIRM</name>
<dbReference type="Proteomes" id="UP000620366">
    <property type="component" value="Unassembled WGS sequence"/>
</dbReference>
<keyword evidence="3" id="KW-0804">Transcription</keyword>
<dbReference type="PROSITE" id="PS00041">
    <property type="entry name" value="HTH_ARAC_FAMILY_1"/>
    <property type="match status" value="1"/>
</dbReference>
<dbReference type="InterPro" id="IPR018060">
    <property type="entry name" value="HTH_AraC"/>
</dbReference>
<dbReference type="SMART" id="SM00342">
    <property type="entry name" value="HTH_ARAC"/>
    <property type="match status" value="1"/>
</dbReference>
<dbReference type="Gene3D" id="1.10.10.60">
    <property type="entry name" value="Homeodomain-like"/>
    <property type="match status" value="2"/>
</dbReference>
<evidence type="ECO:0000256" key="1">
    <source>
        <dbReference type="ARBA" id="ARBA00023015"/>
    </source>
</evidence>
<dbReference type="AlphaFoldDB" id="A0A926HQR5"/>
<reference evidence="5" key="1">
    <citation type="submission" date="2020-08" db="EMBL/GenBank/DDBJ databases">
        <title>Genome public.</title>
        <authorList>
            <person name="Liu C."/>
            <person name="Sun Q."/>
        </authorList>
    </citation>
    <scope>NUCLEOTIDE SEQUENCE</scope>
    <source>
        <strain evidence="5">BX7</strain>
    </source>
</reference>
<sequence>MNLSFIQDENGVELIDGITYEFPYTMHERDLSDFIVPWHWHEELEFDYAHRGSLVIETMAKTYPIRQGEAYFINTNVMKTKRKAEGEPVAIEHAHLFHPTLLAGSYRSIFETKYLSPILKNQSIEVVVIGEGTASGREFLRILHTLTRLHAETDQEFQIRNLLSEAWLVLMREIRAQKQGALTQSPHTHEPVKNILNFLHKHYAEKITLRDVARHVGVSEKECIRCFKTTFHQTPIEYLVGYRIEQAKHLLAQTSEPVTDIAFQTGFNNSAYFGKTFKRHTQLTPRQYRGASKTP</sequence>
<evidence type="ECO:0000256" key="3">
    <source>
        <dbReference type="ARBA" id="ARBA00023163"/>
    </source>
</evidence>
<dbReference type="PRINTS" id="PR00032">
    <property type="entry name" value="HTHARAC"/>
</dbReference>
<dbReference type="SUPFAM" id="SSF51182">
    <property type="entry name" value="RmlC-like cupins"/>
    <property type="match status" value="1"/>
</dbReference>
<proteinExistence type="predicted"/>
<dbReference type="Pfam" id="PF12833">
    <property type="entry name" value="HTH_18"/>
    <property type="match status" value="1"/>
</dbReference>
<gene>
    <name evidence="5" type="ORF">H8695_08020</name>
</gene>
<dbReference type="SUPFAM" id="SSF46689">
    <property type="entry name" value="Homeodomain-like"/>
    <property type="match status" value="2"/>
</dbReference>
<dbReference type="PROSITE" id="PS01124">
    <property type="entry name" value="HTH_ARAC_FAMILY_2"/>
    <property type="match status" value="1"/>
</dbReference>
<dbReference type="GO" id="GO:0003700">
    <property type="term" value="F:DNA-binding transcription factor activity"/>
    <property type="evidence" value="ECO:0007669"/>
    <property type="project" value="InterPro"/>
</dbReference>
<dbReference type="InterPro" id="IPR020449">
    <property type="entry name" value="Tscrpt_reg_AraC-type_HTH"/>
</dbReference>
<keyword evidence="1" id="KW-0805">Transcription regulation</keyword>
<dbReference type="InterPro" id="IPR011051">
    <property type="entry name" value="RmlC_Cupin_sf"/>
</dbReference>
<evidence type="ECO:0000256" key="2">
    <source>
        <dbReference type="ARBA" id="ARBA00023125"/>
    </source>
</evidence>
<accession>A0A926HQR5</accession>
<dbReference type="GO" id="GO:0043565">
    <property type="term" value="F:sequence-specific DNA binding"/>
    <property type="evidence" value="ECO:0007669"/>
    <property type="project" value="InterPro"/>
</dbReference>
<keyword evidence="6" id="KW-1185">Reference proteome</keyword>
<dbReference type="InterPro" id="IPR009057">
    <property type="entry name" value="Homeodomain-like_sf"/>
</dbReference>
<evidence type="ECO:0000313" key="5">
    <source>
        <dbReference type="EMBL" id="MBC8536627.1"/>
    </source>
</evidence>
<dbReference type="EMBL" id="JACRSP010000003">
    <property type="protein sequence ID" value="MBC8536627.1"/>
    <property type="molecule type" value="Genomic_DNA"/>
</dbReference>
<evidence type="ECO:0000313" key="6">
    <source>
        <dbReference type="Proteomes" id="UP000620366"/>
    </source>
</evidence>
<organism evidence="5 6">
    <name type="scientific">Feifania hominis</name>
    <dbReference type="NCBI Taxonomy" id="2763660"/>
    <lineage>
        <taxon>Bacteria</taxon>
        <taxon>Bacillati</taxon>
        <taxon>Bacillota</taxon>
        <taxon>Clostridia</taxon>
        <taxon>Eubacteriales</taxon>
        <taxon>Feifaniaceae</taxon>
        <taxon>Feifania</taxon>
    </lineage>
</organism>
<protein>
    <submittedName>
        <fullName evidence="5">Helix-turn-helix transcriptional regulator</fullName>
    </submittedName>
</protein>
<comment type="caution">
    <text evidence="5">The sequence shown here is derived from an EMBL/GenBank/DDBJ whole genome shotgun (WGS) entry which is preliminary data.</text>
</comment>